<evidence type="ECO:0000313" key="1">
    <source>
        <dbReference type="EMBL" id="PLX15880.1"/>
    </source>
</evidence>
<organism evidence="1 2">
    <name type="scientific">Muiribacterium halophilum</name>
    <dbReference type="NCBI Taxonomy" id="2053465"/>
    <lineage>
        <taxon>Bacteria</taxon>
        <taxon>Candidatus Muiribacteriota</taxon>
        <taxon>Candidatus Muiribacteriia</taxon>
        <taxon>Candidatus Muiribacteriales</taxon>
        <taxon>Candidatus Muiribacteriaceae</taxon>
        <taxon>Candidatus Muiribacterium</taxon>
    </lineage>
</organism>
<evidence type="ECO:0008006" key="3">
    <source>
        <dbReference type="Google" id="ProtNLM"/>
    </source>
</evidence>
<dbReference type="InterPro" id="IPR010412">
    <property type="entry name" value="DUF1007"/>
</dbReference>
<name>A0A2N5ZB41_MUIH1</name>
<dbReference type="Proteomes" id="UP000234857">
    <property type="component" value="Unassembled WGS sequence"/>
</dbReference>
<dbReference type="AlphaFoldDB" id="A0A2N5ZB41"/>
<evidence type="ECO:0000313" key="2">
    <source>
        <dbReference type="Proteomes" id="UP000234857"/>
    </source>
</evidence>
<gene>
    <name evidence="1" type="ORF">C0601_11875</name>
</gene>
<dbReference type="Pfam" id="PF06226">
    <property type="entry name" value="DUF1007"/>
    <property type="match status" value="1"/>
</dbReference>
<accession>A0A2N5ZB41</accession>
<proteinExistence type="predicted"/>
<sequence>MNKYKALLLIISIFFFDFSIIAHPHVFVDVTTNLSTKDNNITAVQLLWYYDEMFSLTLFNDFNKNGDKEFSKDEVNDIREGIFKRMKDYGYYTHLYIDNKKSDKTPIFNAWLSDEKVVFSFLYKIDDPKPNSIIKVQIYDEEYYHAFKLLQDQVSFNGRNPSYSYKLKDVIKKLGFYEAEVSTLILEPSNKNDEKGNR</sequence>
<protein>
    <recommendedName>
        <fullName evidence="3">DUF1007 domain-containing protein</fullName>
    </recommendedName>
</protein>
<dbReference type="EMBL" id="PKTG01000127">
    <property type="protein sequence ID" value="PLX15880.1"/>
    <property type="molecule type" value="Genomic_DNA"/>
</dbReference>
<comment type="caution">
    <text evidence="1">The sequence shown here is derived from an EMBL/GenBank/DDBJ whole genome shotgun (WGS) entry which is preliminary data.</text>
</comment>
<reference evidence="1 2" key="1">
    <citation type="submission" date="2017-11" db="EMBL/GenBank/DDBJ databases">
        <title>Genome-resolved metagenomics identifies genetic mobility, metabolic interactions, and unexpected diversity in perchlorate-reducing communities.</title>
        <authorList>
            <person name="Barnum T.P."/>
            <person name="Figueroa I.A."/>
            <person name="Carlstrom C.I."/>
            <person name="Lucas L.N."/>
            <person name="Engelbrektson A.L."/>
            <person name="Coates J.D."/>
        </authorList>
    </citation>
    <scope>NUCLEOTIDE SEQUENCE [LARGE SCALE GENOMIC DNA]</scope>
    <source>
        <strain evidence="1">BM706</strain>
    </source>
</reference>